<sequence>MHAQPNSASGCLSYHHIPPHAHLLSSARARLSLEHSINVRKTPSPQRSGVGTSHPHEPLRYAGSHYKLGKAPAFTRKEVLRRLWKSPWRYTSSSQLRWAVLITVPSAL</sequence>
<feature type="compositionally biased region" description="Polar residues" evidence="1">
    <location>
        <begin position="39"/>
        <end position="51"/>
    </location>
</feature>
<feature type="region of interest" description="Disordered" evidence="1">
    <location>
        <begin position="38"/>
        <end position="59"/>
    </location>
</feature>
<evidence type="ECO:0000313" key="2">
    <source>
        <dbReference type="EMBL" id="TID16588.1"/>
    </source>
</evidence>
<dbReference type="Proteomes" id="UP000298493">
    <property type="component" value="Unassembled WGS sequence"/>
</dbReference>
<evidence type="ECO:0000313" key="3">
    <source>
        <dbReference type="Proteomes" id="UP000298493"/>
    </source>
</evidence>
<keyword evidence="3" id="KW-1185">Reference proteome</keyword>
<comment type="caution">
    <text evidence="2">The sequence shown here is derived from an EMBL/GenBank/DDBJ whole genome shotgun (WGS) entry which is preliminary data.</text>
</comment>
<dbReference type="AlphaFoldDB" id="A0A4Z1NPR1"/>
<protein>
    <submittedName>
        <fullName evidence="2">Uncharacterized protein</fullName>
    </submittedName>
</protein>
<gene>
    <name evidence="2" type="ORF">E6O75_ATG11706</name>
</gene>
<evidence type="ECO:0000256" key="1">
    <source>
        <dbReference type="SAM" id="MobiDB-lite"/>
    </source>
</evidence>
<dbReference type="EMBL" id="SNSC02000018">
    <property type="protein sequence ID" value="TID16588.1"/>
    <property type="molecule type" value="Genomic_DNA"/>
</dbReference>
<reference evidence="2 3" key="1">
    <citation type="submission" date="2019-04" db="EMBL/GenBank/DDBJ databases">
        <title>High contiguity whole genome sequence and gene annotation resource for two Venturia nashicola isolates.</title>
        <authorList>
            <person name="Prokchorchik M."/>
            <person name="Won K."/>
            <person name="Lee Y."/>
            <person name="Choi E.D."/>
            <person name="Segonzac C."/>
            <person name="Sohn K.H."/>
        </authorList>
    </citation>
    <scope>NUCLEOTIDE SEQUENCE [LARGE SCALE GENOMIC DNA]</scope>
    <source>
        <strain evidence="2 3">PRI2</strain>
    </source>
</reference>
<organism evidence="2 3">
    <name type="scientific">Venturia nashicola</name>
    <dbReference type="NCBI Taxonomy" id="86259"/>
    <lineage>
        <taxon>Eukaryota</taxon>
        <taxon>Fungi</taxon>
        <taxon>Dikarya</taxon>
        <taxon>Ascomycota</taxon>
        <taxon>Pezizomycotina</taxon>
        <taxon>Dothideomycetes</taxon>
        <taxon>Pleosporomycetidae</taxon>
        <taxon>Venturiales</taxon>
        <taxon>Venturiaceae</taxon>
        <taxon>Venturia</taxon>
    </lineage>
</organism>
<name>A0A4Z1NPR1_9PEZI</name>
<accession>A0A4Z1NPR1</accession>
<proteinExistence type="predicted"/>